<dbReference type="InParanoid" id="A0A7R8UDL7"/>
<name>A0A7R8UDL7_HERIL</name>
<sequence>MDYKVVSTYLDSIPSFTGEPAGLHPFLNAIDVMQPAIQRLSGKPKQVINAISNSSWEVVKSTLVTHFDEPETETRLME</sequence>
<organism evidence="1 2">
    <name type="scientific">Hermetia illucens</name>
    <name type="common">Black soldier fly</name>
    <dbReference type="NCBI Taxonomy" id="343691"/>
    <lineage>
        <taxon>Eukaryota</taxon>
        <taxon>Metazoa</taxon>
        <taxon>Ecdysozoa</taxon>
        <taxon>Arthropoda</taxon>
        <taxon>Hexapoda</taxon>
        <taxon>Insecta</taxon>
        <taxon>Pterygota</taxon>
        <taxon>Neoptera</taxon>
        <taxon>Endopterygota</taxon>
        <taxon>Diptera</taxon>
        <taxon>Brachycera</taxon>
        <taxon>Stratiomyomorpha</taxon>
        <taxon>Stratiomyidae</taxon>
        <taxon>Hermetiinae</taxon>
        <taxon>Hermetia</taxon>
    </lineage>
</organism>
<dbReference type="EMBL" id="LR899009">
    <property type="protein sequence ID" value="CAD7078820.1"/>
    <property type="molecule type" value="Genomic_DNA"/>
</dbReference>
<evidence type="ECO:0000313" key="1">
    <source>
        <dbReference type="EMBL" id="CAD7078820.1"/>
    </source>
</evidence>
<reference evidence="1 2" key="1">
    <citation type="submission" date="2020-11" db="EMBL/GenBank/DDBJ databases">
        <authorList>
            <person name="Wallbank WR R."/>
            <person name="Pardo Diaz C."/>
            <person name="Kozak K."/>
            <person name="Martin S."/>
            <person name="Jiggins C."/>
            <person name="Moest M."/>
            <person name="Warren A I."/>
            <person name="Generalovic N T."/>
            <person name="Byers J.R.P. K."/>
            <person name="Montejo-Kovacevich G."/>
            <person name="Yen C E."/>
        </authorList>
    </citation>
    <scope>NUCLEOTIDE SEQUENCE [LARGE SCALE GENOMIC DNA]</scope>
</reference>
<protein>
    <submittedName>
        <fullName evidence="1">Uncharacterized protein</fullName>
    </submittedName>
</protein>
<evidence type="ECO:0000313" key="2">
    <source>
        <dbReference type="Proteomes" id="UP000594454"/>
    </source>
</evidence>
<dbReference type="Proteomes" id="UP000594454">
    <property type="component" value="Chromosome 1"/>
</dbReference>
<gene>
    <name evidence="1" type="ORF">HERILL_LOCUS2069</name>
</gene>
<accession>A0A7R8UDL7</accession>
<keyword evidence="2" id="KW-1185">Reference proteome</keyword>
<proteinExistence type="predicted"/>
<dbReference type="AlphaFoldDB" id="A0A7R8UDL7"/>